<reference evidence="2" key="1">
    <citation type="submission" date="2022-08" db="EMBL/GenBank/DDBJ databases">
        <title>A Global Phylogenomic Analysis of the Shiitake Genus Lentinula.</title>
        <authorList>
            <consortium name="DOE Joint Genome Institute"/>
            <person name="Sierra-Patev S."/>
            <person name="Min B."/>
            <person name="Naranjo-Ortiz M."/>
            <person name="Looney B."/>
            <person name="Konkel Z."/>
            <person name="Slot J.C."/>
            <person name="Sakamoto Y."/>
            <person name="Steenwyk J.L."/>
            <person name="Rokas A."/>
            <person name="Carro J."/>
            <person name="Camarero S."/>
            <person name="Ferreira P."/>
            <person name="Molpeceres G."/>
            <person name="Ruiz-Duenas F.J."/>
            <person name="Serrano A."/>
            <person name="Henrissat B."/>
            <person name="Drula E."/>
            <person name="Hughes K.W."/>
            <person name="Mata J.L."/>
            <person name="Ishikawa N.K."/>
            <person name="Vargas-Isla R."/>
            <person name="Ushijima S."/>
            <person name="Smith C.A."/>
            <person name="Ahrendt S."/>
            <person name="Andreopoulos W."/>
            <person name="He G."/>
            <person name="Labutti K."/>
            <person name="Lipzen A."/>
            <person name="Ng V."/>
            <person name="Riley R."/>
            <person name="Sandor L."/>
            <person name="Barry K."/>
            <person name="Martinez A.T."/>
            <person name="Xiao Y."/>
            <person name="Gibbons J.G."/>
            <person name="Terashima K."/>
            <person name="Grigoriev I.V."/>
            <person name="Hibbett D.S."/>
        </authorList>
    </citation>
    <scope>NUCLEOTIDE SEQUENCE</scope>
    <source>
        <strain evidence="2">RHP3577 ss4</strain>
    </source>
</reference>
<dbReference type="Proteomes" id="UP001150217">
    <property type="component" value="Unassembled WGS sequence"/>
</dbReference>
<evidence type="ECO:0000256" key="1">
    <source>
        <dbReference type="SAM" id="SignalP"/>
    </source>
</evidence>
<accession>A0ABQ8V8G5</accession>
<keyword evidence="3" id="KW-1185">Reference proteome</keyword>
<sequence>MVLALFLLFHILVLWSLSAFLPRAYFHYDSPSSEPPEVYEVFEEAAPFPIYIHDFWIGRANCPLFAEHVLLTAASLSQGLPVFLRDNLEQQWGIPPNHRSQALGSAMMHLVPPKELDPFASLCGQGVLPVAPKPILSPKASNVIPLPPATRTPVVPPRALRRNREVESLKADASSFHKLFI</sequence>
<proteinExistence type="predicted"/>
<dbReference type="EMBL" id="JANVFT010000062">
    <property type="protein sequence ID" value="KAJ4479911.1"/>
    <property type="molecule type" value="Genomic_DNA"/>
</dbReference>
<keyword evidence="1" id="KW-0732">Signal</keyword>
<protein>
    <submittedName>
        <fullName evidence="2">Uncharacterized protein</fullName>
    </submittedName>
</protein>
<evidence type="ECO:0000313" key="3">
    <source>
        <dbReference type="Proteomes" id="UP001150217"/>
    </source>
</evidence>
<evidence type="ECO:0000313" key="2">
    <source>
        <dbReference type="EMBL" id="KAJ4479911.1"/>
    </source>
</evidence>
<gene>
    <name evidence="2" type="ORF">C8R41DRAFT_869219</name>
</gene>
<name>A0ABQ8V8G5_9AGAR</name>
<comment type="caution">
    <text evidence="2">The sequence shown here is derived from an EMBL/GenBank/DDBJ whole genome shotgun (WGS) entry which is preliminary data.</text>
</comment>
<organism evidence="2 3">
    <name type="scientific">Lentinula lateritia</name>
    <dbReference type="NCBI Taxonomy" id="40482"/>
    <lineage>
        <taxon>Eukaryota</taxon>
        <taxon>Fungi</taxon>
        <taxon>Dikarya</taxon>
        <taxon>Basidiomycota</taxon>
        <taxon>Agaricomycotina</taxon>
        <taxon>Agaricomycetes</taxon>
        <taxon>Agaricomycetidae</taxon>
        <taxon>Agaricales</taxon>
        <taxon>Marasmiineae</taxon>
        <taxon>Omphalotaceae</taxon>
        <taxon>Lentinula</taxon>
    </lineage>
</organism>
<feature type="signal peptide" evidence="1">
    <location>
        <begin position="1"/>
        <end position="19"/>
    </location>
</feature>
<feature type="chain" id="PRO_5045318446" evidence="1">
    <location>
        <begin position="20"/>
        <end position="181"/>
    </location>
</feature>